<dbReference type="InterPro" id="IPR020103">
    <property type="entry name" value="PsdUridine_synth_cat_dom_sf"/>
</dbReference>
<name>A0A314XPZ9_PRUYE</name>
<dbReference type="AlphaFoldDB" id="A0A314XPZ9"/>
<dbReference type="EMBL" id="PJQY01002147">
    <property type="protein sequence ID" value="PQP96102.1"/>
    <property type="molecule type" value="Genomic_DNA"/>
</dbReference>
<dbReference type="Proteomes" id="UP000250321">
    <property type="component" value="Unassembled WGS sequence"/>
</dbReference>
<accession>A0A314XPZ9</accession>
<sequence length="313" mass="34675">MPFPLPLLSLQPATLFFTPKAFVFLSRSSITMSVQSDAINPSSQNALQTSQNYPVPLSPPLPPISKHIELARAMSASSKSSLFSLSRDDVVFEDQWLIVVNKPQGVYCENVLESVPQLLCDSAESVAGTPANQLELHLANRLDRDTTPKWERITLKSGHGRSKFGAWRVYAASDVGRTLPGGSMVRDMETSFEVLSINGQGSLKEPSEFKKDEANTVVVQEKAVIDKDTKKDDILVRARPRSGRTHQIRLHCQYLGISIRGDVKYEGVHEWKGRTYDGHELHAESLSFEHPVTGLPVMFQAPVPSWASQALQP</sequence>
<dbReference type="OrthoDB" id="418349at2759"/>
<dbReference type="Gene3D" id="3.30.2350.10">
    <property type="entry name" value="Pseudouridine synthase"/>
    <property type="match status" value="2"/>
</dbReference>
<dbReference type="GO" id="GO:0000455">
    <property type="term" value="P:enzyme-directed rRNA pseudouridine synthesis"/>
    <property type="evidence" value="ECO:0007669"/>
    <property type="project" value="TreeGrafter"/>
</dbReference>
<dbReference type="SUPFAM" id="SSF55120">
    <property type="entry name" value="Pseudouridine synthase"/>
    <property type="match status" value="1"/>
</dbReference>
<reference evidence="1 2" key="1">
    <citation type="submission" date="2018-02" db="EMBL/GenBank/DDBJ databases">
        <title>Draft genome of wild Prunus yedoensis var. nudiflora.</title>
        <authorList>
            <person name="Baek S."/>
            <person name="Kim J.-H."/>
            <person name="Choi K."/>
            <person name="Kim G.-B."/>
            <person name="Cho A."/>
            <person name="Jang H."/>
            <person name="Shin C.-H."/>
            <person name="Yu H.-J."/>
            <person name="Mun J.-H."/>
        </authorList>
    </citation>
    <scope>NUCLEOTIDE SEQUENCE [LARGE SCALE GENOMIC DNA]</scope>
    <source>
        <strain evidence="2">cv. Jeju island</strain>
        <tissue evidence="1">Leaf</tissue>
    </source>
</reference>
<proteinExistence type="predicted"/>
<dbReference type="STRING" id="2094558.A0A314XPZ9"/>
<gene>
    <name evidence="1" type="ORF">Pyn_37856</name>
</gene>
<dbReference type="GO" id="GO:0009982">
    <property type="term" value="F:pseudouridine synthase activity"/>
    <property type="evidence" value="ECO:0007669"/>
    <property type="project" value="InterPro"/>
</dbReference>
<keyword evidence="2" id="KW-1185">Reference proteome</keyword>
<evidence type="ECO:0000313" key="1">
    <source>
        <dbReference type="EMBL" id="PQP96102.1"/>
    </source>
</evidence>
<protein>
    <submittedName>
        <fullName evidence="1">RNA pseudouridine synthase 1</fullName>
    </submittedName>
</protein>
<dbReference type="InterPro" id="IPR050188">
    <property type="entry name" value="RluA_PseudoU_synthase"/>
</dbReference>
<evidence type="ECO:0000313" key="2">
    <source>
        <dbReference type="Proteomes" id="UP000250321"/>
    </source>
</evidence>
<dbReference type="PANTHER" id="PTHR21600">
    <property type="entry name" value="MITOCHONDRIAL RNA PSEUDOURIDINE SYNTHASE"/>
    <property type="match status" value="1"/>
</dbReference>
<dbReference type="PANTHER" id="PTHR21600:SF47">
    <property type="entry name" value="RNA PSEUDOURIDINE SYNTHASE 1"/>
    <property type="match status" value="1"/>
</dbReference>
<organism evidence="1 2">
    <name type="scientific">Prunus yedoensis var. nudiflora</name>
    <dbReference type="NCBI Taxonomy" id="2094558"/>
    <lineage>
        <taxon>Eukaryota</taxon>
        <taxon>Viridiplantae</taxon>
        <taxon>Streptophyta</taxon>
        <taxon>Embryophyta</taxon>
        <taxon>Tracheophyta</taxon>
        <taxon>Spermatophyta</taxon>
        <taxon>Magnoliopsida</taxon>
        <taxon>eudicotyledons</taxon>
        <taxon>Gunneridae</taxon>
        <taxon>Pentapetalae</taxon>
        <taxon>rosids</taxon>
        <taxon>fabids</taxon>
        <taxon>Rosales</taxon>
        <taxon>Rosaceae</taxon>
        <taxon>Amygdaloideae</taxon>
        <taxon>Amygdaleae</taxon>
        <taxon>Prunus</taxon>
    </lineage>
</organism>
<dbReference type="GO" id="GO:0003723">
    <property type="term" value="F:RNA binding"/>
    <property type="evidence" value="ECO:0007669"/>
    <property type="project" value="InterPro"/>
</dbReference>
<comment type="caution">
    <text evidence="1">The sequence shown here is derived from an EMBL/GenBank/DDBJ whole genome shotgun (WGS) entry which is preliminary data.</text>
</comment>